<keyword evidence="5" id="KW-1185">Reference proteome</keyword>
<dbReference type="InterPro" id="IPR050570">
    <property type="entry name" value="Cell_wall_metabolism_enzyme"/>
</dbReference>
<dbReference type="Proteomes" id="UP000051086">
    <property type="component" value="Unassembled WGS sequence"/>
</dbReference>
<organism evidence="4 6">
    <name type="scientific">Thalassovita autumnalis</name>
    <dbReference type="NCBI Taxonomy" id="2072972"/>
    <lineage>
        <taxon>Bacteria</taxon>
        <taxon>Pseudomonadati</taxon>
        <taxon>Pseudomonadota</taxon>
        <taxon>Alphaproteobacteria</taxon>
        <taxon>Rhodobacterales</taxon>
        <taxon>Roseobacteraceae</taxon>
        <taxon>Thalassovita</taxon>
    </lineage>
</organism>
<dbReference type="AlphaFoldDB" id="A0A0P1G4Y7"/>
<evidence type="ECO:0000259" key="2">
    <source>
        <dbReference type="Pfam" id="PF01551"/>
    </source>
</evidence>
<reference evidence="4 6" key="1">
    <citation type="submission" date="2015-09" db="EMBL/GenBank/DDBJ databases">
        <authorList>
            <consortium name="Swine Surveillance"/>
        </authorList>
    </citation>
    <scope>NUCLEOTIDE SEQUENCE [LARGE SCALE GENOMIC DNA]</scope>
    <source>
        <strain evidence="4 6">5120</strain>
    </source>
</reference>
<dbReference type="SUPFAM" id="SSF51261">
    <property type="entry name" value="Duplicated hybrid motif"/>
    <property type="match status" value="1"/>
</dbReference>
<evidence type="ECO:0000313" key="4">
    <source>
        <dbReference type="EMBL" id="CUH74227.1"/>
    </source>
</evidence>
<gene>
    <name evidence="3" type="ORF">TL5118_03263</name>
    <name evidence="4" type="ORF">TL5120_04046</name>
</gene>
<accession>A0A0P1G4Y7</accession>
<feature type="chain" id="PRO_5009792599" evidence="1">
    <location>
        <begin position="30"/>
        <end position="336"/>
    </location>
</feature>
<dbReference type="Gene3D" id="2.70.70.10">
    <property type="entry name" value="Glucose Permease (Domain IIA)"/>
    <property type="match status" value="1"/>
</dbReference>
<dbReference type="InterPro" id="IPR016047">
    <property type="entry name" value="M23ase_b-sheet_dom"/>
</dbReference>
<proteinExistence type="predicted"/>
<dbReference type="InterPro" id="IPR011055">
    <property type="entry name" value="Dup_hybrid_motif"/>
</dbReference>
<dbReference type="PANTHER" id="PTHR21666:SF270">
    <property type="entry name" value="MUREIN HYDROLASE ACTIVATOR ENVC"/>
    <property type="match status" value="1"/>
</dbReference>
<evidence type="ECO:0000313" key="5">
    <source>
        <dbReference type="Proteomes" id="UP000051086"/>
    </source>
</evidence>
<evidence type="ECO:0000313" key="3">
    <source>
        <dbReference type="EMBL" id="CUH69304.1"/>
    </source>
</evidence>
<dbReference type="PANTHER" id="PTHR21666">
    <property type="entry name" value="PEPTIDASE-RELATED"/>
    <property type="match status" value="1"/>
</dbReference>
<dbReference type="Pfam" id="PF01551">
    <property type="entry name" value="Peptidase_M23"/>
    <property type="match status" value="1"/>
</dbReference>
<keyword evidence="1" id="KW-0732">Signal</keyword>
<dbReference type="RefSeq" id="WP_242601802.1">
    <property type="nucleotide sequence ID" value="NZ_CYSB01000039.1"/>
</dbReference>
<evidence type="ECO:0000313" key="6">
    <source>
        <dbReference type="Proteomes" id="UP000051887"/>
    </source>
</evidence>
<dbReference type="CDD" id="cd12797">
    <property type="entry name" value="M23_peptidase"/>
    <property type="match status" value="1"/>
</dbReference>
<evidence type="ECO:0000256" key="1">
    <source>
        <dbReference type="SAM" id="SignalP"/>
    </source>
</evidence>
<dbReference type="GO" id="GO:0004222">
    <property type="term" value="F:metalloendopeptidase activity"/>
    <property type="evidence" value="ECO:0007669"/>
    <property type="project" value="TreeGrafter"/>
</dbReference>
<reference evidence="3 5" key="2">
    <citation type="submission" date="2015-09" db="EMBL/GenBank/DDBJ databases">
        <authorList>
            <person name="Rodrigo-Torres L."/>
            <person name="Arahal D.R."/>
        </authorList>
    </citation>
    <scope>NUCLEOTIDE SEQUENCE [LARGE SCALE GENOMIC DNA]</scope>
    <source>
        <strain evidence="3 5">CECT 5118</strain>
    </source>
</reference>
<protein>
    <submittedName>
        <fullName evidence="3 4">Peptidase</fullName>
    </submittedName>
</protein>
<dbReference type="EMBL" id="CYSC01000044">
    <property type="protein sequence ID" value="CUH74227.1"/>
    <property type="molecule type" value="Genomic_DNA"/>
</dbReference>
<name>A0A0P1G4Y7_9RHOB</name>
<feature type="signal peptide" evidence="1">
    <location>
        <begin position="1"/>
        <end position="29"/>
    </location>
</feature>
<sequence>MRRRMTAACLTTACLTAAFLTCLPSMMLADPVMVQPIDCTLGEDCYIQYYVDRDASDGVQDFGCGALSYNGHKGTDFALISLDQMAQGVDVLSAAPGVVRGTRDGMADQLYSKETAGAIAGRECGNGVAIDHGGGWVTQYCHMKKGSLQVKTGQRVAANAVLGQVGLSGKTQFPHLHISVRQQDQVVDPFAPYATSCNAGLDAALWRDVPAYLPGGLIDLGFALKVPEYSEIKAGRAHTHQLDQSAPALVTWAYAYGSQPGDILHLSLFGPSDGDAPGPRVLEKRILLDKAQPLFFRAIGRKRPATGWAPGRYQATAKLIRNSAVLAERQVWVKLR</sequence>
<dbReference type="Proteomes" id="UP000051887">
    <property type="component" value="Unassembled WGS sequence"/>
</dbReference>
<dbReference type="EMBL" id="CYSB01000039">
    <property type="protein sequence ID" value="CUH69304.1"/>
    <property type="molecule type" value="Genomic_DNA"/>
</dbReference>
<feature type="domain" description="M23ase beta-sheet core" evidence="2">
    <location>
        <begin position="71"/>
        <end position="189"/>
    </location>
</feature>